<dbReference type="Proteomes" id="UP000001411">
    <property type="component" value="Chromosome"/>
</dbReference>
<dbReference type="HOGENOM" id="CLU_037125_0_0_9"/>
<reference evidence="3 4" key="1">
    <citation type="journal article" date="2003" name="Mol. Microbiol.">
        <title>Genome-based analysis of virulence genes in a non-biofilm-forming Staphylococcus epidermidis strain (ATCC 12228).</title>
        <authorList>
            <person name="Zhang Y.Q."/>
            <person name="Ren S.X."/>
            <person name="Li H.L."/>
            <person name="Wang Y.X."/>
            <person name="Fu G."/>
            <person name="Yang J."/>
            <person name="Qin Z.Q."/>
            <person name="Miao Y.G."/>
            <person name="Wang W.Y."/>
            <person name="Chen R.S."/>
            <person name="Shen Y."/>
            <person name="Chen Z."/>
            <person name="Yuan Z.H."/>
            <person name="Zhao G.P."/>
            <person name="Qu D."/>
            <person name="Danchin A."/>
            <person name="Wen Y.M."/>
        </authorList>
    </citation>
    <scope>NUCLEOTIDE SEQUENCE [LARGE SCALE GENOMIC DNA]</scope>
    <source>
        <strain evidence="4">ATCC 12228 / FDA PCI 1200</strain>
    </source>
</reference>
<organism evidence="3 4">
    <name type="scientific">Staphylococcus epidermidis (strain ATCC 12228 / FDA PCI 1200)</name>
    <dbReference type="NCBI Taxonomy" id="176280"/>
    <lineage>
        <taxon>Bacteria</taxon>
        <taxon>Bacillati</taxon>
        <taxon>Bacillota</taxon>
        <taxon>Bacilli</taxon>
        <taxon>Bacillales</taxon>
        <taxon>Staphylococcaceae</taxon>
        <taxon>Staphylococcus</taxon>
    </lineage>
</organism>
<evidence type="ECO:0000259" key="2">
    <source>
        <dbReference type="Pfam" id="PF07435"/>
    </source>
</evidence>
<dbReference type="EMBL" id="AE015929">
    <property type="protein sequence ID" value="AAO03617.1"/>
    <property type="molecule type" value="Genomic_DNA"/>
</dbReference>
<protein>
    <recommendedName>
        <fullName evidence="2">Regulatory protein YycH domain-containing protein</fullName>
    </recommendedName>
</protein>
<dbReference type="Gene3D" id="3.30.310.160">
    <property type="entry name" value="YycH protein, domain 2"/>
    <property type="match status" value="1"/>
</dbReference>
<sequence>MIGMNNKEHTKSIILVLLVLMSIVLTYMVWNFSPDLSNIDNTDNSKSDKPKPLTKPMTAEMEGTITPFQIVHSRDDKSQGTVASGAVLDKMIQPLKNQEVKSVSHLKREHNLVIPELSNNFIVLDFTYDLPLSTYLSQVLDIDAKVPNNFNFDRLLIDQDHNNHVVLFAISKDRHEVVKLKTTMKGNNVDKAFKSIEPDMQPYTEIITNKDTIDKATHVFAPSKPKDLKTYRMVFNTISVERMNSILFDDSTIVRSSQSGTTTYNNNTGVANYNDKDEMYHYKNLSEDAKSSSNMQETIPGTYEFINSHGGFLNEDYRLFKTDNRTGKLTYQRFLNGYPTFNKQNFNEIQVTWGDKGVYDYQRSLLKTDVTLNSEESKSVPTVESVRSALANHPDIDFEKVTNIAIGYDMDDKANNEDIEVQRNCELIPRWFVEYDGNWYAYKDGRLE</sequence>
<keyword evidence="1" id="KW-1133">Transmembrane helix</keyword>
<proteinExistence type="predicted"/>
<gene>
    <name evidence="3" type="ordered locus">SE_0020</name>
</gene>
<dbReference type="eggNOG" id="COG4863">
    <property type="taxonomic scope" value="Bacteria"/>
</dbReference>
<name>A0A0H2VED8_STAES</name>
<dbReference type="PATRIC" id="fig|176280.10.peg.20"/>
<dbReference type="CDD" id="cd15787">
    <property type="entry name" value="YycH_N"/>
    <property type="match status" value="1"/>
</dbReference>
<evidence type="ECO:0000256" key="1">
    <source>
        <dbReference type="SAM" id="Phobius"/>
    </source>
</evidence>
<feature type="domain" description="Regulatory protein YycH" evidence="2">
    <location>
        <begin position="8"/>
        <end position="445"/>
    </location>
</feature>
<feature type="transmembrane region" description="Helical" evidence="1">
    <location>
        <begin position="12"/>
        <end position="30"/>
    </location>
</feature>
<accession>A0A0H2VED8</accession>
<dbReference type="InterPro" id="IPR042274">
    <property type="entry name" value="YycH/YycI_2"/>
</dbReference>
<dbReference type="AlphaFoldDB" id="A0A0H2VED8"/>
<evidence type="ECO:0000313" key="4">
    <source>
        <dbReference type="Proteomes" id="UP000001411"/>
    </source>
</evidence>
<dbReference type="OrthoDB" id="2382185at2"/>
<dbReference type="InterPro" id="IPR009996">
    <property type="entry name" value="YycH"/>
</dbReference>
<evidence type="ECO:0000313" key="3">
    <source>
        <dbReference type="EMBL" id="AAO03617.1"/>
    </source>
</evidence>
<dbReference type="Pfam" id="PF07435">
    <property type="entry name" value="YycH"/>
    <property type="match status" value="1"/>
</dbReference>
<dbReference type="KEGG" id="sep:SE_0020"/>
<keyword evidence="1" id="KW-0472">Membrane</keyword>
<keyword evidence="1" id="KW-0812">Transmembrane</keyword>